<evidence type="ECO:0000256" key="2">
    <source>
        <dbReference type="ARBA" id="ARBA00022757"/>
    </source>
</evidence>
<keyword evidence="8" id="KW-0732">Signal</keyword>
<dbReference type="GeneID" id="120957214"/>
<dbReference type="InterPro" id="IPR001254">
    <property type="entry name" value="Trypsin_dom"/>
</dbReference>
<evidence type="ECO:0000256" key="4">
    <source>
        <dbReference type="ARBA" id="ARBA00022825"/>
    </source>
</evidence>
<dbReference type="VEuPathDB" id="VectorBase:ACMO_007894"/>
<dbReference type="KEGG" id="acoz:120957215"/>
<evidence type="ECO:0000256" key="1">
    <source>
        <dbReference type="ARBA" id="ARBA00022670"/>
    </source>
</evidence>
<evidence type="ECO:0000256" key="8">
    <source>
        <dbReference type="SAM" id="SignalP"/>
    </source>
</evidence>
<evidence type="ECO:0000256" key="6">
    <source>
        <dbReference type="ARBA" id="ARBA00024195"/>
    </source>
</evidence>
<evidence type="ECO:0000259" key="9">
    <source>
        <dbReference type="PROSITE" id="PS50240"/>
    </source>
</evidence>
<reference evidence="10" key="2">
    <citation type="submission" date="2020-05" db="UniProtKB">
        <authorList>
            <consortium name="EnsemblMetazoa"/>
        </authorList>
    </citation>
    <scope>IDENTIFICATION</scope>
    <source>
        <strain evidence="10">Ngousso</strain>
    </source>
</reference>
<dbReference type="GO" id="GO:0006508">
    <property type="term" value="P:proteolysis"/>
    <property type="evidence" value="ECO:0007669"/>
    <property type="project" value="UniProtKB-KW"/>
</dbReference>
<evidence type="ECO:0000313" key="10">
    <source>
        <dbReference type="EnsemblMetazoa" id="ACON010615-PA"/>
    </source>
</evidence>
<dbReference type="InterPro" id="IPR009003">
    <property type="entry name" value="Peptidase_S1_PA"/>
</dbReference>
<dbReference type="RefSeq" id="XP_049465070.1">
    <property type="nucleotide sequence ID" value="XM_049609113.1"/>
</dbReference>
<proteinExistence type="inferred from homology"/>
<dbReference type="RefSeq" id="XP_040235226.2">
    <property type="nucleotide sequence ID" value="XM_040379292.2"/>
</dbReference>
<sequence length="272" mass="28798">MKQVISLVLFGLFCGSAVLTDASDQNKPDGASQSGRIVNGKAVSIVKYKYALSLRVNGVFECGATIITHKHALTAAHCVYPQRFEPMRVSLYGGSTSAVTGGVLFSVVRIAVHPGYDHSYFPDASEYDVAVLTVANNAFSGKPNMASLILQTSEQPIGTRCFVAGWGRTGNNEPASLNQLRYAEMTIVDQSTCARAWATYPRQRVTSNMICAKYGNGVDTCKGDSGGALVCGGGLAGVVSFTNLECTSAWPAGFSKISAPSIRRFISTEAGI</sequence>
<dbReference type="InterPro" id="IPR050430">
    <property type="entry name" value="Peptidase_S1"/>
</dbReference>
<dbReference type="PANTHER" id="PTHR24276:SF96">
    <property type="entry name" value="PEPTIDASE S1 DOMAIN-CONTAINING PROTEIN"/>
    <property type="match status" value="1"/>
</dbReference>
<dbReference type="InterPro" id="IPR043504">
    <property type="entry name" value="Peptidase_S1_PA_chymotrypsin"/>
</dbReference>
<dbReference type="PRINTS" id="PR00722">
    <property type="entry name" value="CHYMOTRYPSIN"/>
</dbReference>
<keyword evidence="2" id="KW-0222">Digestion</keyword>
<dbReference type="PANTHER" id="PTHR24276">
    <property type="entry name" value="POLYSERASE-RELATED"/>
    <property type="match status" value="1"/>
</dbReference>
<comment type="similarity">
    <text evidence="6">Belongs to the peptidase S1 family. CLIP subfamily.</text>
</comment>
<dbReference type="VEuPathDB" id="VectorBase:ACON010615"/>
<dbReference type="FunFam" id="2.40.10.10:FF:000034">
    <property type="entry name" value="Eupolytin"/>
    <property type="match status" value="1"/>
</dbReference>
<feature type="domain" description="Peptidase S1" evidence="9">
    <location>
        <begin position="37"/>
        <end position="271"/>
    </location>
</feature>
<reference key="1">
    <citation type="journal article" date="2019" name="Genes (Basel)">
        <title>A High-Quality De novo Genome Assembly from a Single Mosquito Using PacBio Sequencing.</title>
        <authorList>
            <person name="Kingan S.B."/>
            <person name="Heaton H."/>
            <person name="Cudini J."/>
            <person name="Lambert C.C."/>
            <person name="Baybayan P."/>
            <person name="Galvin B.D."/>
            <person name="Durbin R."/>
            <person name="Korlach J."/>
            <person name="Lawniczak M.K.N."/>
        </authorList>
    </citation>
    <scope>NUCLEOTIDE SEQUENCE [LARGE SCALE GENOMIC DNA]</scope>
    <source>
        <strain>Mali-NIH</strain>
    </source>
</reference>
<dbReference type="GO" id="GO:0004252">
    <property type="term" value="F:serine-type endopeptidase activity"/>
    <property type="evidence" value="ECO:0007669"/>
    <property type="project" value="InterPro"/>
</dbReference>
<feature type="signal peptide" evidence="8">
    <location>
        <begin position="1"/>
        <end position="22"/>
    </location>
</feature>
<keyword evidence="4 7" id="KW-0720">Serine protease</keyword>
<accession>A0A6E8W219</accession>
<dbReference type="CDD" id="cd00190">
    <property type="entry name" value="Tryp_SPc"/>
    <property type="match status" value="1"/>
</dbReference>
<dbReference type="PROSITE" id="PS00135">
    <property type="entry name" value="TRYPSIN_SER"/>
    <property type="match status" value="1"/>
</dbReference>
<dbReference type="AlphaFoldDB" id="A0A6E8W219"/>
<dbReference type="VEuPathDB" id="VectorBase:ACON2_040003"/>
<dbReference type="PROSITE" id="PS50240">
    <property type="entry name" value="TRYPSIN_DOM"/>
    <property type="match status" value="1"/>
</dbReference>
<dbReference type="EnsemblMetazoa" id="ACON010615-RA">
    <property type="protein sequence ID" value="ACON010615-PA"/>
    <property type="gene ID" value="ACON010615"/>
</dbReference>
<keyword evidence="3 7" id="KW-0378">Hydrolase</keyword>
<dbReference type="InterPro" id="IPR033116">
    <property type="entry name" value="TRYPSIN_SER"/>
</dbReference>
<evidence type="ECO:0000256" key="3">
    <source>
        <dbReference type="ARBA" id="ARBA00022801"/>
    </source>
</evidence>
<dbReference type="InterPro" id="IPR018114">
    <property type="entry name" value="TRYPSIN_HIS"/>
</dbReference>
<dbReference type="RefSeq" id="XP_049465068.1">
    <property type="nucleotide sequence ID" value="XM_049609111.1"/>
</dbReference>
<dbReference type="Gene3D" id="2.40.10.10">
    <property type="entry name" value="Trypsin-like serine proteases"/>
    <property type="match status" value="1"/>
</dbReference>
<dbReference type="InterPro" id="IPR001314">
    <property type="entry name" value="Peptidase_S1A"/>
</dbReference>
<evidence type="ECO:0000256" key="5">
    <source>
        <dbReference type="ARBA" id="ARBA00023157"/>
    </source>
</evidence>
<keyword evidence="5" id="KW-1015">Disulfide bond</keyword>
<name>A0A6E8W219_ANOCL</name>
<dbReference type="SMART" id="SM00020">
    <property type="entry name" value="Tryp_SPc"/>
    <property type="match status" value="1"/>
</dbReference>
<dbReference type="PROSITE" id="PS00134">
    <property type="entry name" value="TRYPSIN_HIS"/>
    <property type="match status" value="1"/>
</dbReference>
<dbReference type="KEGG" id="acoz:120957214"/>
<organism evidence="10 11">
    <name type="scientific">Anopheles coluzzii</name>
    <name type="common">African malaria mosquito</name>
    <dbReference type="NCBI Taxonomy" id="1518534"/>
    <lineage>
        <taxon>Eukaryota</taxon>
        <taxon>Metazoa</taxon>
        <taxon>Ecdysozoa</taxon>
        <taxon>Arthropoda</taxon>
        <taxon>Hexapoda</taxon>
        <taxon>Insecta</taxon>
        <taxon>Pterygota</taxon>
        <taxon>Neoptera</taxon>
        <taxon>Endopterygota</taxon>
        <taxon>Diptera</taxon>
        <taxon>Nematocera</taxon>
        <taxon>Culicoidea</taxon>
        <taxon>Culicidae</taxon>
        <taxon>Anophelinae</taxon>
        <taxon>Anopheles</taxon>
    </lineage>
</organism>
<dbReference type="RefSeq" id="XP_049465069.1">
    <property type="nucleotide sequence ID" value="XM_049609112.1"/>
</dbReference>
<keyword evidence="1 7" id="KW-0645">Protease</keyword>
<dbReference type="RefSeq" id="XP_040235227.2">
    <property type="nucleotide sequence ID" value="XM_040379293.2"/>
</dbReference>
<feature type="chain" id="PRO_5026352623" evidence="8">
    <location>
        <begin position="23"/>
        <end position="272"/>
    </location>
</feature>
<protein>
    <submittedName>
        <fullName evidence="10">Peptidase S1 domain-containing protein</fullName>
    </submittedName>
</protein>
<dbReference type="GO" id="GO:0007586">
    <property type="term" value="P:digestion"/>
    <property type="evidence" value="ECO:0007669"/>
    <property type="project" value="UniProtKB-KW"/>
</dbReference>
<keyword evidence="11" id="KW-1185">Reference proteome</keyword>
<evidence type="ECO:0000313" key="11">
    <source>
        <dbReference type="Proteomes" id="UP001105220"/>
    </source>
</evidence>
<dbReference type="Pfam" id="PF00089">
    <property type="entry name" value="Trypsin"/>
    <property type="match status" value="1"/>
</dbReference>
<evidence type="ECO:0000256" key="7">
    <source>
        <dbReference type="RuleBase" id="RU363034"/>
    </source>
</evidence>
<dbReference type="Proteomes" id="UP001105220">
    <property type="component" value="Unplaced"/>
</dbReference>
<dbReference type="SUPFAM" id="SSF50494">
    <property type="entry name" value="Trypsin-like serine proteases"/>
    <property type="match status" value="1"/>
</dbReference>